<comment type="caution">
    <text evidence="1">The sequence shown here is derived from an EMBL/GenBank/DDBJ whole genome shotgun (WGS) entry which is preliminary data.</text>
</comment>
<evidence type="ECO:0000313" key="2">
    <source>
        <dbReference type="Proteomes" id="UP000244077"/>
    </source>
</evidence>
<name>A0A2T5HSR2_9RHOB</name>
<reference evidence="1 2" key="1">
    <citation type="submission" date="2018-04" db="EMBL/GenBank/DDBJ databases">
        <title>Genomic Encyclopedia of Archaeal and Bacterial Type Strains, Phase II (KMG-II): from individual species to whole genera.</title>
        <authorList>
            <person name="Goeker M."/>
        </authorList>
    </citation>
    <scope>NUCLEOTIDE SEQUENCE [LARGE SCALE GENOMIC DNA]</scope>
    <source>
        <strain evidence="1 2">DSM 100434</strain>
    </source>
</reference>
<accession>A0A2T5HSR2</accession>
<protein>
    <submittedName>
        <fullName evidence="1">Uncharacterized protein</fullName>
    </submittedName>
</protein>
<keyword evidence="2" id="KW-1185">Reference proteome</keyword>
<organism evidence="1 2">
    <name type="scientific">Celeribacter persicus</name>
    <dbReference type="NCBI Taxonomy" id="1651082"/>
    <lineage>
        <taxon>Bacteria</taxon>
        <taxon>Pseudomonadati</taxon>
        <taxon>Pseudomonadota</taxon>
        <taxon>Alphaproteobacteria</taxon>
        <taxon>Rhodobacterales</taxon>
        <taxon>Roseobacteraceae</taxon>
        <taxon>Celeribacter</taxon>
    </lineage>
</organism>
<proteinExistence type="predicted"/>
<dbReference type="Proteomes" id="UP000244077">
    <property type="component" value="Unassembled WGS sequence"/>
</dbReference>
<sequence>MPAEALRQLEKVTNLYLSDFRMGRFDERRLTAIFDEGIPGEPGPAQTGSSVIDDILGPVSAIEVRPGSRRFTLRFDEYVSFKITDESQIRAEGPEATESHASLFRENPSAVFLRHVKQGLHWEDDRIPLYHYCVVALNHVLEVVTSLPPDVEMQVLSPDDFPDASEA</sequence>
<dbReference type="EMBL" id="QAOH01000004">
    <property type="protein sequence ID" value="PTQ74581.1"/>
    <property type="molecule type" value="Genomic_DNA"/>
</dbReference>
<dbReference type="RefSeq" id="WP_107815926.1">
    <property type="nucleotide sequence ID" value="NZ_QAOH01000004.1"/>
</dbReference>
<gene>
    <name evidence="1" type="ORF">C8N42_104226</name>
</gene>
<dbReference type="AlphaFoldDB" id="A0A2T5HSR2"/>
<dbReference type="OrthoDB" id="7858554at2"/>
<evidence type="ECO:0000313" key="1">
    <source>
        <dbReference type="EMBL" id="PTQ74581.1"/>
    </source>
</evidence>